<dbReference type="Pfam" id="PF00646">
    <property type="entry name" value="F-box"/>
    <property type="match status" value="1"/>
</dbReference>
<dbReference type="InterPro" id="IPR001810">
    <property type="entry name" value="F-box_dom"/>
</dbReference>
<reference evidence="2" key="1">
    <citation type="submission" date="2021-10" db="EMBL/GenBank/DDBJ databases">
        <authorList>
            <person name="Piombo E."/>
        </authorList>
    </citation>
    <scope>NUCLEOTIDE SEQUENCE</scope>
</reference>
<sequence>MDLIPHCALCAGKFRNHHGEHPPPGPLHWTTVARSVHGPDGREEDTVPQVTGLGYVTRHRVAARLDYDIGYADAVGEEEFQLQHLLFPIDKVRNFNIHEFCWQFLLCRIKIETGSEPDPRRVGVLLFHVLHSLPWARHGALVPDHGFFGALDLLQTTRGTSDLMEDPDLGMTPVLEVSRGFIRPSLESMMEAVEDLVPADMPQQPNTPSSCGTFEKFPDELIVQVFTLLPSKDVCSLRLSCPRLAALSAPKNLPQEFWATRFLPGREMGFLSFPTPTRSSAIRHRNWMEVYQLCKLIINDDRTAMGFKNRRRIWHCLEDFSTILGALLEVDLPPWEVVNQISPFGHLGTRVTCPELPDHYDTLEPFGQYITLGTRLRNEFVAFLENVSHSDSTLIEISSISLVRSTYVSGIRVSVQSADGQSSVTGQCGCISSSNLTSITIEPGDLISGIDVFISESGIHYLKFFITRHDGQTCVYSTGNARYPGLVATTKLVPQSAVIGFVVGFDLYKAVSIQLIEEAYIPRPISKAPVLWSPQIPSKLGPNKYGQPSLPPAFTINLHIPLGGPDGSRLSSLRSVTAYFHGRTGIYGLELAYAEGDSLFYGTKETKGQRGESISCVAQTFVIDGPNSERIMLLSQGSMLSDTPMVGNIQVWTNFGRHYTFGASNGYSVRYGEVMQGRGPIESLMVEVKSPDLRFMSISAEHFEQPYRSTNIVIRPGSSLPATPAMVHACSWMQQREGCCCTTACLKRIRRIRVSMGTESGSSRSKNHISGLWIEYEGGRGDVVVGQWLEERTCFQLNPGERILEVAVWTTVEVELSRSIERFGKVVGITFATTQNKFELRLPQHSGVPQSYLRYHSTVFEDLDSITWVFCEGMDDIQVRMNASSFLSTKMLVLSHATRTERPLDLAEGITRLYLSPPSPTFDASVAHHVEAAMRHEFNRETFFFMNADESKRLSSVGRIDISADRSGSWTGLAFHYRNRQSTRHGILNGNQCSMQLDSLRGETFAVLVVFNMLGHGKGFGIQTTLGRTARAVPRQVPILSAAVFALLPDAQFPSAESLGCRQDQVQYHGFPEQGPDGYVPEKCVGIWVVSPSHRSASEIEDVGPIYM</sequence>
<dbReference type="EMBL" id="CABFNQ020000682">
    <property type="protein sequence ID" value="CAH0022693.1"/>
    <property type="molecule type" value="Genomic_DNA"/>
</dbReference>
<dbReference type="AlphaFoldDB" id="A0A9N9VJ30"/>
<accession>A0A9N9VJ30</accession>
<dbReference type="CDD" id="cd09917">
    <property type="entry name" value="F-box_SF"/>
    <property type="match status" value="1"/>
</dbReference>
<name>A0A9N9VJ30_9HYPO</name>
<dbReference type="PROSITE" id="PS50181">
    <property type="entry name" value="FBOX"/>
    <property type="match status" value="1"/>
</dbReference>
<feature type="domain" description="F-box" evidence="1">
    <location>
        <begin position="211"/>
        <end position="261"/>
    </location>
</feature>
<proteinExistence type="predicted"/>
<gene>
    <name evidence="2" type="ORF">CRHIZ90672A_00012813</name>
</gene>
<keyword evidence="3" id="KW-1185">Reference proteome</keyword>
<dbReference type="Proteomes" id="UP000696573">
    <property type="component" value="Unassembled WGS sequence"/>
</dbReference>
<evidence type="ECO:0000313" key="3">
    <source>
        <dbReference type="Proteomes" id="UP000696573"/>
    </source>
</evidence>
<evidence type="ECO:0000259" key="1">
    <source>
        <dbReference type="PROSITE" id="PS50181"/>
    </source>
</evidence>
<dbReference type="InterPro" id="IPR036047">
    <property type="entry name" value="F-box-like_dom_sf"/>
</dbReference>
<dbReference type="SUPFAM" id="SSF81383">
    <property type="entry name" value="F-box domain"/>
    <property type="match status" value="1"/>
</dbReference>
<evidence type="ECO:0000313" key="2">
    <source>
        <dbReference type="EMBL" id="CAH0022693.1"/>
    </source>
</evidence>
<organism evidence="2 3">
    <name type="scientific">Clonostachys rhizophaga</name>
    <dbReference type="NCBI Taxonomy" id="160324"/>
    <lineage>
        <taxon>Eukaryota</taxon>
        <taxon>Fungi</taxon>
        <taxon>Dikarya</taxon>
        <taxon>Ascomycota</taxon>
        <taxon>Pezizomycotina</taxon>
        <taxon>Sordariomycetes</taxon>
        <taxon>Hypocreomycetidae</taxon>
        <taxon>Hypocreales</taxon>
        <taxon>Bionectriaceae</taxon>
        <taxon>Clonostachys</taxon>
    </lineage>
</organism>
<protein>
    <recommendedName>
        <fullName evidence="1">F-box domain-containing protein</fullName>
    </recommendedName>
</protein>
<comment type="caution">
    <text evidence="2">The sequence shown here is derived from an EMBL/GenBank/DDBJ whole genome shotgun (WGS) entry which is preliminary data.</text>
</comment>
<dbReference type="OrthoDB" id="5273847at2759"/>